<dbReference type="AlphaFoldDB" id="A0A429X3R2"/>
<reference evidence="7 8" key="1">
    <citation type="submission" date="2018-12" db="EMBL/GenBank/DDBJ databases">
        <authorList>
            <person name="Sun L."/>
            <person name="Chen Z."/>
        </authorList>
    </citation>
    <scope>NUCLEOTIDE SEQUENCE [LARGE SCALE GENOMIC DNA]</scope>
    <source>
        <strain evidence="7 8">LMG 29736</strain>
    </source>
</reference>
<evidence type="ECO:0000256" key="5">
    <source>
        <dbReference type="SAM" id="Phobius"/>
    </source>
</evidence>
<proteinExistence type="predicted"/>
<keyword evidence="3 5" id="KW-1133">Transmembrane helix</keyword>
<evidence type="ECO:0000256" key="3">
    <source>
        <dbReference type="ARBA" id="ARBA00022989"/>
    </source>
</evidence>
<organism evidence="7 8">
    <name type="scientific">Siminovitchia terrae</name>
    <name type="common">Bacillus terrae</name>
    <dbReference type="NCBI Taxonomy" id="1914933"/>
    <lineage>
        <taxon>Bacteria</taxon>
        <taxon>Bacillati</taxon>
        <taxon>Bacillota</taxon>
        <taxon>Bacilli</taxon>
        <taxon>Bacillales</taxon>
        <taxon>Bacillaceae</taxon>
        <taxon>Siminovitchia</taxon>
    </lineage>
</organism>
<evidence type="ECO:0000256" key="4">
    <source>
        <dbReference type="ARBA" id="ARBA00023136"/>
    </source>
</evidence>
<keyword evidence="2 5" id="KW-0812">Transmembrane</keyword>
<comment type="caution">
    <text evidence="7">The sequence shown here is derived from an EMBL/GenBank/DDBJ whole genome shotgun (WGS) entry which is preliminary data.</text>
</comment>
<gene>
    <name evidence="7" type="ORF">D5F11_019790</name>
</gene>
<evidence type="ECO:0000259" key="6">
    <source>
        <dbReference type="Pfam" id="PF13515"/>
    </source>
</evidence>
<dbReference type="RefSeq" id="WP_120117734.1">
    <property type="nucleotide sequence ID" value="NZ_BORI01000011.1"/>
</dbReference>
<protein>
    <recommendedName>
        <fullName evidence="6">Integral membrane bound transporter domain-containing protein</fullName>
    </recommendedName>
</protein>
<keyword evidence="4 5" id="KW-0472">Membrane</keyword>
<evidence type="ECO:0000313" key="7">
    <source>
        <dbReference type="EMBL" id="RST58027.1"/>
    </source>
</evidence>
<feature type="transmembrane region" description="Helical" evidence="5">
    <location>
        <begin position="57"/>
        <end position="76"/>
    </location>
</feature>
<evidence type="ECO:0000313" key="8">
    <source>
        <dbReference type="Proteomes" id="UP000287296"/>
    </source>
</evidence>
<comment type="subcellular location">
    <subcellularLocation>
        <location evidence="1">Membrane</location>
        <topology evidence="1">Multi-pass membrane protein</topology>
    </subcellularLocation>
</comment>
<accession>A0A429X3R2</accession>
<feature type="domain" description="Integral membrane bound transporter" evidence="6">
    <location>
        <begin position="24"/>
        <end position="145"/>
    </location>
</feature>
<feature type="transmembrane region" description="Helical" evidence="5">
    <location>
        <begin position="135"/>
        <end position="153"/>
    </location>
</feature>
<dbReference type="OrthoDB" id="2931138at2"/>
<dbReference type="GO" id="GO:0016020">
    <property type="term" value="C:membrane"/>
    <property type="evidence" value="ECO:0007669"/>
    <property type="project" value="UniProtKB-SubCell"/>
</dbReference>
<dbReference type="Pfam" id="PF13515">
    <property type="entry name" value="FUSC_2"/>
    <property type="match status" value="1"/>
</dbReference>
<evidence type="ECO:0000256" key="1">
    <source>
        <dbReference type="ARBA" id="ARBA00004141"/>
    </source>
</evidence>
<dbReference type="InterPro" id="IPR049453">
    <property type="entry name" value="Memb_transporter_dom"/>
</dbReference>
<feature type="transmembrane region" description="Helical" evidence="5">
    <location>
        <begin position="106"/>
        <end position="123"/>
    </location>
</feature>
<dbReference type="Proteomes" id="UP000287296">
    <property type="component" value="Unassembled WGS sequence"/>
</dbReference>
<evidence type="ECO:0000256" key="2">
    <source>
        <dbReference type="ARBA" id="ARBA00022692"/>
    </source>
</evidence>
<name>A0A429X3R2_SIMTE</name>
<sequence>MKNSTTNENDSILIWKLAIGSALSWELAQLLGSKHPYLAPLSVILCLQSTLDKSVRISIKRIIGTVIGILVTVLIASHIKINGLNLGLLILLGSFITKWLKFDKMVIHHAAITMLFVFVFEHQTKHYALDRMRDTIVGVVVTILIQLVWFRIIKRNKAIQ</sequence>
<dbReference type="EMBL" id="QYTW02000025">
    <property type="protein sequence ID" value="RST58027.1"/>
    <property type="molecule type" value="Genomic_DNA"/>
</dbReference>